<dbReference type="RefSeq" id="WP_069177333.1">
    <property type="nucleotide sequence ID" value="NZ_CP017037.1"/>
</dbReference>
<keyword evidence="4" id="KW-0804">Transcription</keyword>
<evidence type="ECO:0000256" key="3">
    <source>
        <dbReference type="ARBA" id="ARBA00023125"/>
    </source>
</evidence>
<accession>A0A1B3WF16</accession>
<dbReference type="GO" id="GO:0003700">
    <property type="term" value="F:DNA-binding transcription factor activity"/>
    <property type="evidence" value="ECO:0007669"/>
    <property type="project" value="InterPro"/>
</dbReference>
<proteinExistence type="inferred from homology"/>
<evidence type="ECO:0000313" key="6">
    <source>
        <dbReference type="EMBL" id="AOH39571.1"/>
    </source>
</evidence>
<organism evidence="6 7">
    <name type="scientific">Dialister pneumosintes</name>
    <dbReference type="NCBI Taxonomy" id="39950"/>
    <lineage>
        <taxon>Bacteria</taxon>
        <taxon>Bacillati</taxon>
        <taxon>Bacillota</taxon>
        <taxon>Negativicutes</taxon>
        <taxon>Veillonellales</taxon>
        <taxon>Veillonellaceae</taxon>
        <taxon>Dialister</taxon>
    </lineage>
</organism>
<reference evidence="7" key="1">
    <citation type="submission" date="2016-08" db="EMBL/GenBank/DDBJ databases">
        <authorList>
            <person name="Holder M.E."/>
            <person name="Ajami N.J."/>
            <person name="Petrosino J.F."/>
        </authorList>
    </citation>
    <scope>NUCLEOTIDE SEQUENCE [LARGE SCALE GENOMIC DNA]</scope>
    <source>
        <strain evidence="7">F0677</strain>
    </source>
</reference>
<dbReference type="FunFam" id="1.10.10.10:FF:000001">
    <property type="entry name" value="LysR family transcriptional regulator"/>
    <property type="match status" value="1"/>
</dbReference>
<dbReference type="Pfam" id="PF00126">
    <property type="entry name" value="HTH_1"/>
    <property type="match status" value="1"/>
</dbReference>
<dbReference type="GO" id="GO:0000976">
    <property type="term" value="F:transcription cis-regulatory region binding"/>
    <property type="evidence" value="ECO:0007669"/>
    <property type="project" value="TreeGrafter"/>
</dbReference>
<dbReference type="InterPro" id="IPR036390">
    <property type="entry name" value="WH_DNA-bd_sf"/>
</dbReference>
<keyword evidence="2" id="KW-0805">Transcription regulation</keyword>
<dbReference type="PROSITE" id="PS50931">
    <property type="entry name" value="HTH_LYSR"/>
    <property type="match status" value="1"/>
</dbReference>
<evidence type="ECO:0000256" key="4">
    <source>
        <dbReference type="ARBA" id="ARBA00023163"/>
    </source>
</evidence>
<evidence type="ECO:0000256" key="1">
    <source>
        <dbReference type="ARBA" id="ARBA00009437"/>
    </source>
</evidence>
<gene>
    <name evidence="6" type="ORF">BCB69_06210</name>
</gene>
<dbReference type="InterPro" id="IPR000847">
    <property type="entry name" value="LysR_HTH_N"/>
</dbReference>
<dbReference type="AlphaFoldDB" id="A0A1B3WF16"/>
<evidence type="ECO:0000259" key="5">
    <source>
        <dbReference type="PROSITE" id="PS50931"/>
    </source>
</evidence>
<evidence type="ECO:0000256" key="2">
    <source>
        <dbReference type="ARBA" id="ARBA00023015"/>
    </source>
</evidence>
<sequence>MLKSMFRRIKYFQAVVRHHSFTEAAQQRYVSQSAISQQIRALENELGVSLLHRENHGFTVTPAGQYFYDKSLTLTSDLEMLCKETVEIGAPAKPIFHLT</sequence>
<dbReference type="InterPro" id="IPR036388">
    <property type="entry name" value="WH-like_DNA-bd_sf"/>
</dbReference>
<dbReference type="Gene3D" id="1.10.10.10">
    <property type="entry name" value="Winged helix-like DNA-binding domain superfamily/Winged helix DNA-binding domain"/>
    <property type="match status" value="1"/>
</dbReference>
<evidence type="ECO:0000313" key="7">
    <source>
        <dbReference type="Proteomes" id="UP000094757"/>
    </source>
</evidence>
<dbReference type="SUPFAM" id="SSF46785">
    <property type="entry name" value="Winged helix' DNA-binding domain"/>
    <property type="match status" value="1"/>
</dbReference>
<name>A0A1B3WF16_9FIRM</name>
<dbReference type="EMBL" id="CP017037">
    <property type="protein sequence ID" value="AOH39571.1"/>
    <property type="molecule type" value="Genomic_DNA"/>
</dbReference>
<dbReference type="Proteomes" id="UP000094757">
    <property type="component" value="Chromosome"/>
</dbReference>
<dbReference type="PANTHER" id="PTHR30126">
    <property type="entry name" value="HTH-TYPE TRANSCRIPTIONAL REGULATOR"/>
    <property type="match status" value="1"/>
</dbReference>
<feature type="domain" description="HTH lysR-type" evidence="5">
    <location>
        <begin position="1"/>
        <end position="61"/>
    </location>
</feature>
<keyword evidence="3" id="KW-0238">DNA-binding</keyword>
<comment type="similarity">
    <text evidence="1">Belongs to the LysR transcriptional regulatory family.</text>
</comment>
<dbReference type="PANTHER" id="PTHR30126:SF40">
    <property type="entry name" value="HTH-TYPE TRANSCRIPTIONAL REGULATOR GLTR"/>
    <property type="match status" value="1"/>
</dbReference>
<dbReference type="PRINTS" id="PR00039">
    <property type="entry name" value="HTHLYSR"/>
</dbReference>
<dbReference type="KEGG" id="dpn:BCB69_06210"/>
<protein>
    <recommendedName>
        <fullName evidence="5">HTH lysR-type domain-containing protein</fullName>
    </recommendedName>
</protein>
<dbReference type="STRING" id="39950.BCB69_06210"/>